<gene>
    <name evidence="2" type="ORF">M011DRAFT_526817</name>
</gene>
<name>A0A6A6VCA2_9PLEO</name>
<sequence>MATNHNLTGIYQFLPSWENSRPGPKTRGLWTMNMIICVGNLSKNLKHMAPGASYQVLGFDMRVHELVVPAYDPRRQRLDIRLVGPLDLSRNLDDRGQFISTKSYHVVPYYVQVVNGITIHQKERECDTRGSDKIWSKWKHEWRNGKWAKYSAHLDAIVKQHAKELGKVRNIVCLALGPLRTKTVFAPGYEKEHPRRFLQHLAAKHIRDQIEAYTGKKRSIPIIAQDPEYDDSCKRVLQRELGIQATEHFDGFKALTKDSLVICIAPSVDAVSMVCDLTSAHGGPRAILCDEIDMDTSFWHDANTNVAPWLRWHNWDGVTRSTKKEDGHLADRTSQLMAEYVGSCRQVSFGDFKDCVGIPQNEWRTTYHNLPTPAELKMELQELGGDKAKYKARRGKEFDQVFNFSKEKYAAEGKVIFGDLKFYVRKS</sequence>
<dbReference type="EMBL" id="MU006576">
    <property type="protein sequence ID" value="KAF2746737.1"/>
    <property type="molecule type" value="Genomic_DNA"/>
</dbReference>
<dbReference type="Proteomes" id="UP000799440">
    <property type="component" value="Unassembled WGS sequence"/>
</dbReference>
<dbReference type="OrthoDB" id="5230585at2759"/>
<reference evidence="2" key="1">
    <citation type="journal article" date="2020" name="Stud. Mycol.">
        <title>101 Dothideomycetes genomes: a test case for predicting lifestyles and emergence of pathogens.</title>
        <authorList>
            <person name="Haridas S."/>
            <person name="Albert R."/>
            <person name="Binder M."/>
            <person name="Bloem J."/>
            <person name="Labutti K."/>
            <person name="Salamov A."/>
            <person name="Andreopoulos B."/>
            <person name="Baker S."/>
            <person name="Barry K."/>
            <person name="Bills G."/>
            <person name="Bluhm B."/>
            <person name="Cannon C."/>
            <person name="Castanera R."/>
            <person name="Culley D."/>
            <person name="Daum C."/>
            <person name="Ezra D."/>
            <person name="Gonzalez J."/>
            <person name="Henrissat B."/>
            <person name="Kuo A."/>
            <person name="Liang C."/>
            <person name="Lipzen A."/>
            <person name="Lutzoni F."/>
            <person name="Magnuson J."/>
            <person name="Mondo S."/>
            <person name="Nolan M."/>
            <person name="Ohm R."/>
            <person name="Pangilinan J."/>
            <person name="Park H.-J."/>
            <person name="Ramirez L."/>
            <person name="Alfaro M."/>
            <person name="Sun H."/>
            <person name="Tritt A."/>
            <person name="Yoshinaga Y."/>
            <person name="Zwiers L.-H."/>
            <person name="Turgeon B."/>
            <person name="Goodwin S."/>
            <person name="Spatafora J."/>
            <person name="Crous P."/>
            <person name="Grigoriev I."/>
        </authorList>
    </citation>
    <scope>NUCLEOTIDE SEQUENCE</scope>
    <source>
        <strain evidence="2">CBS 119925</strain>
    </source>
</reference>
<keyword evidence="3" id="KW-1185">Reference proteome</keyword>
<proteinExistence type="predicted"/>
<protein>
    <recommendedName>
        <fullName evidence="1">SRR1-like domain-containing protein</fullName>
    </recommendedName>
</protein>
<evidence type="ECO:0000313" key="3">
    <source>
        <dbReference type="Proteomes" id="UP000799440"/>
    </source>
</evidence>
<evidence type="ECO:0000313" key="2">
    <source>
        <dbReference type="EMBL" id="KAF2746737.1"/>
    </source>
</evidence>
<feature type="domain" description="SRR1-like" evidence="1">
    <location>
        <begin position="157"/>
        <end position="298"/>
    </location>
</feature>
<organism evidence="2 3">
    <name type="scientific">Sporormia fimetaria CBS 119925</name>
    <dbReference type="NCBI Taxonomy" id="1340428"/>
    <lineage>
        <taxon>Eukaryota</taxon>
        <taxon>Fungi</taxon>
        <taxon>Dikarya</taxon>
        <taxon>Ascomycota</taxon>
        <taxon>Pezizomycotina</taxon>
        <taxon>Dothideomycetes</taxon>
        <taxon>Pleosporomycetidae</taxon>
        <taxon>Pleosporales</taxon>
        <taxon>Sporormiaceae</taxon>
        <taxon>Sporormia</taxon>
    </lineage>
</organism>
<dbReference type="Pfam" id="PF07985">
    <property type="entry name" value="SRR1"/>
    <property type="match status" value="1"/>
</dbReference>
<accession>A0A6A6VCA2</accession>
<dbReference type="AlphaFoldDB" id="A0A6A6VCA2"/>
<dbReference type="InterPro" id="IPR012942">
    <property type="entry name" value="SRR1-like"/>
</dbReference>
<dbReference type="PANTHER" id="PTHR42080">
    <property type="entry name" value="SRR1 DOMAIN-CONTAINING PROTEIN"/>
    <property type="match status" value="1"/>
</dbReference>
<evidence type="ECO:0000259" key="1">
    <source>
        <dbReference type="Pfam" id="PF07985"/>
    </source>
</evidence>
<dbReference type="PANTHER" id="PTHR42080:SF1">
    <property type="entry name" value="SRR1-LIKE DOMAIN-CONTAINING PROTEIN"/>
    <property type="match status" value="1"/>
</dbReference>